<sequence length="1245" mass="128765">MKKGAAEAAPFVILLESLALEAVLQAHAHRPQAGGLVDRRGGQGGRRGRGVAVAIGRAGRVRRTGGRAVGAGALGVDHHAARTAVGVLLHHTPLLVEQVAQVLDVHREQQAVATDRGGDLLGVLEVDAIHARVLAEATRHDLAHRQAELVDQGLEAVDRELAVEEHRRARRADELQRVGRVRAVQVRDIGQGVVARHAEGRVATAGRIGHQEADRTTVATLAEQGEARHPARTRLELVAEVHLQRVAQQVVRLALGGAVRIQVKALVGIVVAARGVAAGGGAELRDAAVLATVLPGVGGPGVDAEDVAAGRQGDRPGPVLGRGVIGLDVAEQAQVGQVGVGDDRQAQGRAAGVDRRGVGARDHQTIVTGATVGRQLLDAVDRQATSAGVAEGHIDLRPAGHRVDAPVDAELGGLEREVGLPVGRHLEAGGQRVGVGVATAGAVGGQQGLGDGRRVGDERGRGLVDRQEGVAGRRVDGLVGGGVDEGVVGRRERAVGGAADREAVGQGAGGAAIAVAQEHVRQTARHQAKAARQLEPVAVVLGRDARHHHVDAVIGGLVGIAVAVDEVGVQRRLLVGGVVIPADPEVHGQGVGDVPGVLGQQRVDLVVQHRGGVGRRAGQRVAVRQLVGLAGLELGDAVEVVDPARGLQEQVVDLHPAILVAELDLVVVEAGIVGDERARGVLGLQDVGLTELVRAEVDRRHARRAREGRAGAEGRVGADRDVGEALAHGRQLAALIAAERHARFGRQIRAPARVQLQGVVVLVLRLDVPVGVQADGVGRGAALPDRAEGVAIGGREAVLVGDVVVDLDRRLLVEDRLDQGHRARLQQRRGRIAVPVGQHRVDVGLAGAGSGRDARNAVEGVGEARADRADARGVGAGELLVGGREEQAVLDDRTRQEDAVVGLGDLVLDLPEAAQRRLEHVVVGEADDRQLVADQTGGALVGEQRAVEVVPARAHDQVQRAAGEVAVLDVEGHGLDRDLLEGLERDRAAVGRQAAGVQAVAVGRAHAVDGDAVGAGRRAGDVETARRTGAAGHEVQIGQRVAAADVTDVALDRHDGVDLVAAQGRARADIGQLAGRRLLRGGDDDFRQFGGGHQGQADALGVADVQEQVAEGLRGEALTRGGDLVGAADAQTARVEGAGLVGHDHLVGAAGHVGDGDGGAGDRRALVIDGDAAHRGRGLLGVNRRRCECKGQRAERRSGGELASERHGNPLRSAVPESRDACLAPTAPSMQFVTLLMTVSKQTWL</sequence>
<evidence type="ECO:0000256" key="1">
    <source>
        <dbReference type="SAM" id="MobiDB-lite"/>
    </source>
</evidence>
<evidence type="ECO:0000313" key="3">
    <source>
        <dbReference type="Proteomes" id="UP000001816"/>
    </source>
</evidence>
<dbReference type="EMBL" id="AE005673">
    <property type="protein sequence ID" value="AAK22724.1"/>
    <property type="molecule type" value="Genomic_DNA"/>
</dbReference>
<dbReference type="AlphaFoldDB" id="Q9AA67"/>
<feature type="region of interest" description="Disordered" evidence="1">
    <location>
        <begin position="1193"/>
        <end position="1217"/>
    </location>
</feature>
<protein>
    <submittedName>
        <fullName evidence="2">Uncharacterized protein</fullName>
    </submittedName>
</protein>
<dbReference type="Proteomes" id="UP000001816">
    <property type="component" value="Chromosome"/>
</dbReference>
<dbReference type="PATRIC" id="fig|190650.5.peg.749"/>
<dbReference type="PIR" id="H87340">
    <property type="entry name" value="H87340"/>
</dbReference>
<dbReference type="HOGENOM" id="CLU_266244_0_0_5"/>
<dbReference type="KEGG" id="ccr:CC_0739"/>
<feature type="compositionally biased region" description="Basic and acidic residues" evidence="1">
    <location>
        <begin position="1193"/>
        <end position="1208"/>
    </location>
</feature>
<keyword evidence="3" id="KW-1185">Reference proteome</keyword>
<gene>
    <name evidence="2" type="ordered locus">CC_0739</name>
</gene>
<accession>Q9AA67</accession>
<proteinExistence type="predicted"/>
<name>Q9AA67_CAUVC</name>
<dbReference type="BioCyc" id="CAULO:CC0739-MONOMER"/>
<reference evidence="2 3" key="1">
    <citation type="journal article" date="2001" name="Proc. Natl. Acad. Sci. U.S.A.">
        <title>Complete genome sequence of Caulobacter crescentus.</title>
        <authorList>
            <person name="Nierman W.C."/>
            <person name="Feldblyum T.V."/>
            <person name="Laub M.T."/>
            <person name="Paulsen I.T."/>
            <person name="Nelson K.E."/>
            <person name="Eisen J.A."/>
            <person name="Heidelberg J.F."/>
            <person name="Alley M.R."/>
            <person name="Ohta N."/>
            <person name="Maddock J.R."/>
            <person name="Potocka I."/>
            <person name="Nelson W.C."/>
            <person name="Newton A."/>
            <person name="Stephens C."/>
            <person name="Phadke N.D."/>
            <person name="Ely B."/>
            <person name="DeBoy R.T."/>
            <person name="Dodson R.J."/>
            <person name="Durkin A.S."/>
            <person name="Gwinn M.L."/>
            <person name="Haft D.H."/>
            <person name="Kolonay J.F."/>
            <person name="Smit J."/>
            <person name="Craven M.B."/>
            <person name="Khouri H."/>
            <person name="Shetty J."/>
            <person name="Berry K."/>
            <person name="Utterback T."/>
            <person name="Tran K."/>
            <person name="Wolf A."/>
            <person name="Vamathevan J."/>
            <person name="Ermolaeva M."/>
            <person name="White O."/>
            <person name="Salzberg S.L."/>
            <person name="Venter J.C."/>
            <person name="Shapiro L."/>
            <person name="Fraser C.M."/>
        </authorList>
    </citation>
    <scope>NUCLEOTIDE SEQUENCE [LARGE SCALE GENOMIC DNA]</scope>
    <source>
        <strain evidence="3">ATCC 19089 / CB15</strain>
    </source>
</reference>
<evidence type="ECO:0000313" key="2">
    <source>
        <dbReference type="EMBL" id="AAK22724.1"/>
    </source>
</evidence>
<dbReference type="EnsemblBacteria" id="AAK22724">
    <property type="protein sequence ID" value="AAK22724"/>
    <property type="gene ID" value="CC_0739"/>
</dbReference>
<organism evidence="2 3">
    <name type="scientific">Caulobacter vibrioides (strain ATCC 19089 / CIP 103742 / CB 15)</name>
    <name type="common">Caulobacter crescentus</name>
    <dbReference type="NCBI Taxonomy" id="190650"/>
    <lineage>
        <taxon>Bacteria</taxon>
        <taxon>Pseudomonadati</taxon>
        <taxon>Pseudomonadota</taxon>
        <taxon>Alphaproteobacteria</taxon>
        <taxon>Caulobacterales</taxon>
        <taxon>Caulobacteraceae</taxon>
        <taxon>Caulobacter</taxon>
    </lineage>
</organism>